<dbReference type="OrthoDB" id="5503604at2"/>
<evidence type="ECO:0000313" key="2">
    <source>
        <dbReference type="Proteomes" id="UP000262939"/>
    </source>
</evidence>
<organism evidence="1 2">
    <name type="scientific">Peribacillus glennii</name>
    <dbReference type="NCBI Taxonomy" id="2303991"/>
    <lineage>
        <taxon>Bacteria</taxon>
        <taxon>Bacillati</taxon>
        <taxon>Bacillota</taxon>
        <taxon>Bacilli</taxon>
        <taxon>Bacillales</taxon>
        <taxon>Bacillaceae</taxon>
        <taxon>Peribacillus</taxon>
    </lineage>
</organism>
<protein>
    <submittedName>
        <fullName evidence="1">Uncharacterized protein</fullName>
    </submittedName>
</protein>
<name>A0A372L7Q4_9BACI</name>
<dbReference type="RefSeq" id="WP_117324097.1">
    <property type="nucleotide sequence ID" value="NZ_QVTD01000016.1"/>
</dbReference>
<evidence type="ECO:0000313" key="1">
    <source>
        <dbReference type="EMBL" id="RFU61293.1"/>
    </source>
</evidence>
<dbReference type="AlphaFoldDB" id="A0A372L7Q4"/>
<reference evidence="1 2" key="1">
    <citation type="submission" date="2018-08" db="EMBL/GenBank/DDBJ databases">
        <title>Bacillus chawlae sp. nov., Bacillus glennii sp. nov., and Bacillus saganii sp. nov. Isolated from the Vehicle Assembly Building at Kennedy Space Center where the Viking Spacecraft were Assembled.</title>
        <authorList>
            <person name="Seuylemezian A."/>
            <person name="Vaishampayan P."/>
        </authorList>
    </citation>
    <scope>NUCLEOTIDE SEQUENCE [LARGE SCALE GENOMIC DNA]</scope>
    <source>
        <strain evidence="1 2">V44-8</strain>
    </source>
</reference>
<accession>A0A372L7Q4</accession>
<dbReference type="Proteomes" id="UP000262939">
    <property type="component" value="Unassembled WGS sequence"/>
</dbReference>
<gene>
    <name evidence="1" type="ORF">D0466_18970</name>
</gene>
<proteinExistence type="predicted"/>
<dbReference type="EMBL" id="QVTD01000016">
    <property type="protein sequence ID" value="RFU61293.1"/>
    <property type="molecule type" value="Genomic_DNA"/>
</dbReference>
<sequence>MLLFKADDPFDDSDYITELKLDGICLIYWWTWPGRYGHNNEVTAEFPVLVALGSTLPPGTTQYGEIIVSETRKSKKLKTDGLWQSYSETKYFIKPRPMSYVGFFYVAL</sequence>
<comment type="caution">
    <text evidence="1">The sequence shown here is derived from an EMBL/GenBank/DDBJ whole genome shotgun (WGS) entry which is preliminary data.</text>
</comment>
<keyword evidence="2" id="KW-1185">Reference proteome</keyword>